<dbReference type="RefSeq" id="WP_188579090.1">
    <property type="nucleotide sequence ID" value="NZ_BMDZ01000034.1"/>
</dbReference>
<evidence type="ECO:0000313" key="2">
    <source>
        <dbReference type="Proteomes" id="UP000603352"/>
    </source>
</evidence>
<keyword evidence="2" id="KW-1185">Reference proteome</keyword>
<dbReference type="GO" id="GO:0003677">
    <property type="term" value="F:DNA binding"/>
    <property type="evidence" value="ECO:0007669"/>
    <property type="project" value="UniProtKB-KW"/>
</dbReference>
<sequence length="169" mass="17703">MTDDTVFEFDLVFSLPADAAPEADILDAVFEAGCDDAVAGLGAPGMIGFAFRRRGRDGEAVIAATVAQILPALPTGSRLREVKPDLVSLAEVAARLAISRQALQKRPMPAPSQAGLYRAAEIAGHLRASPGRIAQALAGSEAWFAAAPAAQRLNARLSLGTFPERPDQI</sequence>
<protein>
    <submittedName>
        <fullName evidence="1">DNA-binding protein</fullName>
    </submittedName>
</protein>
<dbReference type="Proteomes" id="UP000603352">
    <property type="component" value="Unassembled WGS sequence"/>
</dbReference>
<gene>
    <name evidence="1" type="ORF">GCM10011505_28930</name>
</gene>
<proteinExistence type="predicted"/>
<evidence type="ECO:0000313" key="1">
    <source>
        <dbReference type="EMBL" id="GGB45929.1"/>
    </source>
</evidence>
<accession>A0ABQ1ILT3</accession>
<name>A0ABQ1ILT3_9PROT</name>
<reference evidence="2" key="1">
    <citation type="journal article" date="2019" name="Int. J. Syst. Evol. Microbiol.">
        <title>The Global Catalogue of Microorganisms (GCM) 10K type strain sequencing project: providing services to taxonomists for standard genome sequencing and annotation.</title>
        <authorList>
            <consortium name="The Broad Institute Genomics Platform"/>
            <consortium name="The Broad Institute Genome Sequencing Center for Infectious Disease"/>
            <person name="Wu L."/>
            <person name="Ma J."/>
        </authorList>
    </citation>
    <scope>NUCLEOTIDE SEQUENCE [LARGE SCALE GENOMIC DNA]</scope>
    <source>
        <strain evidence="2">CGMCC 1.10188</strain>
    </source>
</reference>
<organism evidence="1 2">
    <name type="scientific">Tistrella bauzanensis</name>
    <dbReference type="NCBI Taxonomy" id="657419"/>
    <lineage>
        <taxon>Bacteria</taxon>
        <taxon>Pseudomonadati</taxon>
        <taxon>Pseudomonadota</taxon>
        <taxon>Alphaproteobacteria</taxon>
        <taxon>Geminicoccales</taxon>
        <taxon>Geminicoccaceae</taxon>
        <taxon>Tistrella</taxon>
    </lineage>
</organism>
<comment type="caution">
    <text evidence="1">The sequence shown here is derived from an EMBL/GenBank/DDBJ whole genome shotgun (WGS) entry which is preliminary data.</text>
</comment>
<keyword evidence="1" id="KW-0238">DNA-binding</keyword>
<dbReference type="EMBL" id="BMDZ01000034">
    <property type="protein sequence ID" value="GGB45929.1"/>
    <property type="molecule type" value="Genomic_DNA"/>
</dbReference>